<name>A0A345XVT2_9ACTN</name>
<dbReference type="EMBL" id="CP031320">
    <property type="protein sequence ID" value="AXK35748.1"/>
    <property type="molecule type" value="Genomic_DNA"/>
</dbReference>
<protein>
    <submittedName>
        <fullName evidence="2">Uncharacterized protein</fullName>
    </submittedName>
</protein>
<sequence>MPHTPSSSNAHRPTRNRLPATLWLPGPDQPYAAPAAGQVLPDWAIDRIRTEIIPRPDNRPSPLLRVRVEQTGSGTDTEVRTVVSGSPGEDDADQAVPGVPLLLAEIHPDTFTPPACGTPAPLSQPPETAQDAWPGFFHRAHRLLPPEGLLLVATRQRRDDGELTDPLGEVIASARTAGFTYLQHIAVIHAHAVGNRLVPDSGTDLPPGLAHSDLLILSPHPYV</sequence>
<evidence type="ECO:0000313" key="3">
    <source>
        <dbReference type="Proteomes" id="UP000254425"/>
    </source>
</evidence>
<feature type="region of interest" description="Disordered" evidence="1">
    <location>
        <begin position="72"/>
        <end position="94"/>
    </location>
</feature>
<reference evidence="2 3" key="1">
    <citation type="submission" date="2018-07" db="EMBL/GenBank/DDBJ databases">
        <title>Draft genome of the type strain Streptomyces armeniacus ATCC 15676.</title>
        <authorList>
            <person name="Labana P."/>
            <person name="Gosse J.T."/>
            <person name="Boddy C.N."/>
        </authorList>
    </citation>
    <scope>NUCLEOTIDE SEQUENCE [LARGE SCALE GENOMIC DNA]</scope>
    <source>
        <strain evidence="2 3">ATCC 15676</strain>
    </source>
</reference>
<keyword evidence="3" id="KW-1185">Reference proteome</keyword>
<feature type="compositionally biased region" description="Polar residues" evidence="1">
    <location>
        <begin position="1"/>
        <end position="11"/>
    </location>
</feature>
<dbReference type="KEGG" id="sarm:DVA86_27060"/>
<dbReference type="AlphaFoldDB" id="A0A345XVT2"/>
<proteinExistence type="predicted"/>
<dbReference type="Proteomes" id="UP000254425">
    <property type="component" value="Chromosome"/>
</dbReference>
<feature type="region of interest" description="Disordered" evidence="1">
    <location>
        <begin position="1"/>
        <end position="21"/>
    </location>
</feature>
<evidence type="ECO:0000256" key="1">
    <source>
        <dbReference type="SAM" id="MobiDB-lite"/>
    </source>
</evidence>
<organism evidence="2 3">
    <name type="scientific">Streptomyces armeniacus</name>
    <dbReference type="NCBI Taxonomy" id="83291"/>
    <lineage>
        <taxon>Bacteria</taxon>
        <taxon>Bacillati</taxon>
        <taxon>Actinomycetota</taxon>
        <taxon>Actinomycetes</taxon>
        <taxon>Kitasatosporales</taxon>
        <taxon>Streptomycetaceae</taxon>
        <taxon>Streptomyces</taxon>
    </lineage>
</organism>
<evidence type="ECO:0000313" key="2">
    <source>
        <dbReference type="EMBL" id="AXK35748.1"/>
    </source>
</evidence>
<accession>A0A345XVT2</accession>
<gene>
    <name evidence="2" type="ORF">DVA86_27060</name>
</gene>